<dbReference type="PANTHER" id="PTHR12911">
    <property type="entry name" value="SAD1/UNC-84-LIKE PROTEIN-RELATED"/>
    <property type="match status" value="1"/>
</dbReference>
<reference evidence="9" key="2">
    <citation type="submission" date="2020-08" db="EMBL/GenBank/DDBJ databases">
        <authorList>
            <person name="Kikuchi T."/>
        </authorList>
    </citation>
    <scope>NUCLEOTIDE SEQUENCE</scope>
    <source>
        <strain evidence="8">Ka4C1</strain>
    </source>
</reference>
<evidence type="ECO:0000256" key="2">
    <source>
        <dbReference type="ARBA" id="ARBA00022692"/>
    </source>
</evidence>
<evidence type="ECO:0000313" key="11">
    <source>
        <dbReference type="Proteomes" id="UP000659654"/>
    </source>
</evidence>
<feature type="coiled-coil region" evidence="5">
    <location>
        <begin position="68"/>
        <end position="106"/>
    </location>
</feature>
<reference evidence="12" key="1">
    <citation type="submission" date="2016-11" db="UniProtKB">
        <authorList>
            <consortium name="WormBaseParasite"/>
        </authorList>
    </citation>
    <scope>IDENTIFICATION</scope>
</reference>
<evidence type="ECO:0000256" key="4">
    <source>
        <dbReference type="ARBA" id="ARBA00023136"/>
    </source>
</evidence>
<evidence type="ECO:0000259" key="7">
    <source>
        <dbReference type="PROSITE" id="PS51469"/>
    </source>
</evidence>
<proteinExistence type="predicted"/>
<dbReference type="GO" id="GO:0034993">
    <property type="term" value="C:meiotic nuclear membrane microtubule tethering complex"/>
    <property type="evidence" value="ECO:0007669"/>
    <property type="project" value="TreeGrafter"/>
</dbReference>
<dbReference type="Gene3D" id="2.60.120.260">
    <property type="entry name" value="Galactose-binding domain-like"/>
    <property type="match status" value="1"/>
</dbReference>
<evidence type="ECO:0000313" key="10">
    <source>
        <dbReference type="Proteomes" id="UP000095284"/>
    </source>
</evidence>
<dbReference type="InterPro" id="IPR008979">
    <property type="entry name" value="Galactose-bd-like_sf"/>
</dbReference>
<evidence type="ECO:0000313" key="12">
    <source>
        <dbReference type="WBParaSite" id="BXY_0234100.1"/>
    </source>
</evidence>
<keyword evidence="11" id="KW-1185">Reference proteome</keyword>
<keyword evidence="4 6" id="KW-0472">Membrane</keyword>
<dbReference type="PROSITE" id="PS51469">
    <property type="entry name" value="SUN"/>
    <property type="match status" value="1"/>
</dbReference>
<sequence length="286" mass="32548">MAPRAKPQEGLKPFWTYLLAAGIAFVSYLILLLFAKPSELDVIVMSETGLKLRKYEEQYLGEMARLMYDQNQREFRLLTEELNRMREELKSSMNSFEDKIEKLVQEKETPPSPIKPTLKSNFAQLTAGASIYSHSVPHDFGAEVYQFMSIPLITYKRDPNILLESKAEISSGLCWPFQGSHGEVTIKLFELANISQISYTHISLDETPLILSNTSPKLIEVYAGFRPESLQSIGSMEFDPQQTQSVFILEKPIIARFVRFSVVSNFGGEFTCLYRLGVHGDRISRT</sequence>
<dbReference type="GO" id="GO:0043495">
    <property type="term" value="F:protein-membrane adaptor activity"/>
    <property type="evidence" value="ECO:0007669"/>
    <property type="project" value="TreeGrafter"/>
</dbReference>
<dbReference type="InterPro" id="IPR045119">
    <property type="entry name" value="SUN1-5"/>
</dbReference>
<evidence type="ECO:0000256" key="6">
    <source>
        <dbReference type="SAM" id="Phobius"/>
    </source>
</evidence>
<dbReference type="AlphaFoldDB" id="A0A1I7RNQ4"/>
<dbReference type="Proteomes" id="UP000582659">
    <property type="component" value="Unassembled WGS sequence"/>
</dbReference>
<dbReference type="SMR" id="A0A1I7RNQ4"/>
<gene>
    <name evidence="8" type="ORF">BXYJ_LOCUS12268</name>
</gene>
<accession>A0A1I7RNQ4</accession>
<evidence type="ECO:0000313" key="9">
    <source>
        <dbReference type="EMBL" id="CAG9124220.1"/>
    </source>
</evidence>
<dbReference type="SUPFAM" id="SSF49785">
    <property type="entry name" value="Galactose-binding domain-like"/>
    <property type="match status" value="1"/>
</dbReference>
<dbReference type="EMBL" id="CAJFDI010000005">
    <property type="protein sequence ID" value="CAD5232177.1"/>
    <property type="molecule type" value="Genomic_DNA"/>
</dbReference>
<feature type="transmembrane region" description="Helical" evidence="6">
    <location>
        <begin position="14"/>
        <end position="35"/>
    </location>
</feature>
<dbReference type="Proteomes" id="UP000659654">
    <property type="component" value="Unassembled WGS sequence"/>
</dbReference>
<evidence type="ECO:0000256" key="3">
    <source>
        <dbReference type="ARBA" id="ARBA00022989"/>
    </source>
</evidence>
<dbReference type="eggNOG" id="KOG2687">
    <property type="taxonomic scope" value="Eukaryota"/>
</dbReference>
<dbReference type="Proteomes" id="UP000095284">
    <property type="component" value="Unplaced"/>
</dbReference>
<keyword evidence="3 6" id="KW-1133">Transmembrane helix</keyword>
<dbReference type="InterPro" id="IPR012919">
    <property type="entry name" value="SUN_dom"/>
</dbReference>
<keyword evidence="2 6" id="KW-0812">Transmembrane</keyword>
<comment type="subcellular location">
    <subcellularLocation>
        <location evidence="1">Membrane</location>
    </subcellularLocation>
</comment>
<dbReference type="Pfam" id="PF07738">
    <property type="entry name" value="Sad1_UNC"/>
    <property type="match status" value="1"/>
</dbReference>
<dbReference type="OrthoDB" id="342281at2759"/>
<evidence type="ECO:0000256" key="1">
    <source>
        <dbReference type="ARBA" id="ARBA00004370"/>
    </source>
</evidence>
<dbReference type="WBParaSite" id="BXY_0234100.1">
    <property type="protein sequence ID" value="BXY_0234100.1"/>
    <property type="gene ID" value="BXY_0234100"/>
</dbReference>
<evidence type="ECO:0000256" key="5">
    <source>
        <dbReference type="SAM" id="Coils"/>
    </source>
</evidence>
<feature type="domain" description="SUN" evidence="7">
    <location>
        <begin position="101"/>
        <end position="283"/>
    </location>
</feature>
<organism evidence="10 12">
    <name type="scientific">Bursaphelenchus xylophilus</name>
    <name type="common">Pinewood nematode worm</name>
    <name type="synonym">Aphelenchoides xylophilus</name>
    <dbReference type="NCBI Taxonomy" id="6326"/>
    <lineage>
        <taxon>Eukaryota</taxon>
        <taxon>Metazoa</taxon>
        <taxon>Ecdysozoa</taxon>
        <taxon>Nematoda</taxon>
        <taxon>Chromadorea</taxon>
        <taxon>Rhabditida</taxon>
        <taxon>Tylenchina</taxon>
        <taxon>Tylenchomorpha</taxon>
        <taxon>Aphelenchoidea</taxon>
        <taxon>Aphelenchoididae</taxon>
        <taxon>Bursaphelenchus</taxon>
    </lineage>
</organism>
<keyword evidence="5" id="KW-0175">Coiled coil</keyword>
<name>A0A1I7RNQ4_BURXY</name>
<protein>
    <submittedName>
        <fullName evidence="8">(pine wood nematode) hypothetical protein</fullName>
    </submittedName>
    <submittedName>
        <fullName evidence="12">SUN domain-containing protein</fullName>
    </submittedName>
</protein>
<dbReference type="EMBL" id="CAJFCV020000005">
    <property type="protein sequence ID" value="CAG9124220.1"/>
    <property type="molecule type" value="Genomic_DNA"/>
</dbReference>
<dbReference type="PANTHER" id="PTHR12911:SF8">
    <property type="entry name" value="KLAROID PROTEIN-RELATED"/>
    <property type="match status" value="1"/>
</dbReference>
<evidence type="ECO:0000313" key="8">
    <source>
        <dbReference type="EMBL" id="CAD5232177.1"/>
    </source>
</evidence>